<gene>
    <name evidence="1" type="ORF">QP451_01055</name>
</gene>
<sequence length="361" mass="42596">MKKISLRINGEFQHSFIYSGILFLIDFNKQLLACQWENLLNDSILKLENNSKDIYKYIFSNKKGNNNHKLDFSKISKLDNIKENILNKYIFKDEIININDYPTDINIKNNTLFYTSEKGLLKISFSWNRDECNKNNPRITFPSSKIISLFSDCKIFNFSQSYLDRVLLCAGKNGLLDSKYDKNEEKIKINHEDSSEIWLDSQYFIREGAQYALLSDGSSIKEVVDDETNRYIKILNRINRINKKKKSFNCSQVDVFIENAKLKLQKKFIESNHYILENNLALSNHDFNNPYSYIKERKIGNLNASLIQLDDSLFYYNHIDNTLREIANDFVCWRVFPNATSHFNHCHVIYDDYIEIIGFYK</sequence>
<dbReference type="RefSeq" id="WP_285069941.1">
    <property type="nucleotide sequence ID" value="NZ_JASOPA010000001.1"/>
</dbReference>
<evidence type="ECO:0000313" key="2">
    <source>
        <dbReference type="Proteomes" id="UP001236303"/>
    </source>
</evidence>
<dbReference type="AlphaFoldDB" id="A0AAW6Y2B6"/>
<dbReference type="EMBL" id="JASOPA010000001">
    <property type="protein sequence ID" value="MDK7241632.1"/>
    <property type="molecule type" value="Genomic_DNA"/>
</dbReference>
<dbReference type="Proteomes" id="UP001236303">
    <property type="component" value="Unassembled WGS sequence"/>
</dbReference>
<name>A0AAW6Y2B6_NEISU</name>
<comment type="caution">
    <text evidence="1">The sequence shown here is derived from an EMBL/GenBank/DDBJ whole genome shotgun (WGS) entry which is preliminary data.</text>
</comment>
<proteinExistence type="predicted"/>
<evidence type="ECO:0000313" key="1">
    <source>
        <dbReference type="EMBL" id="MDK7241632.1"/>
    </source>
</evidence>
<accession>A0AAW6Y2B6</accession>
<organism evidence="1 2">
    <name type="scientific">Neisseria subflava</name>
    <dbReference type="NCBI Taxonomy" id="28449"/>
    <lineage>
        <taxon>Bacteria</taxon>
        <taxon>Pseudomonadati</taxon>
        <taxon>Pseudomonadota</taxon>
        <taxon>Betaproteobacteria</taxon>
        <taxon>Neisseriales</taxon>
        <taxon>Neisseriaceae</taxon>
        <taxon>Neisseria</taxon>
    </lineage>
</organism>
<protein>
    <submittedName>
        <fullName evidence="1">Uncharacterized protein</fullName>
    </submittedName>
</protein>
<reference evidence="1" key="1">
    <citation type="submission" date="2023-05" db="EMBL/GenBank/DDBJ databases">
        <title>Cataloging the Phylogenetic Diversity of Human Bladder Bacteria.</title>
        <authorList>
            <person name="Du J."/>
        </authorList>
    </citation>
    <scope>NUCLEOTIDE SEQUENCE</scope>
    <source>
        <strain evidence="1">UMB1050</strain>
    </source>
</reference>